<sequence length="264" mass="27380">MQNSSDEQKNEGDEVSQDDMQTDEAASEGTSLTPQPQTTVTSTITSTAPATPEDASISPLQPSPMPLDPAQATTTTAPESKTHHLPFSAVPQLTSAQKTAHDTVSTYPITSYYGALLTSQAPAGYAPRYGPLPPPSPSILASSQRLTPTQTGTVAVPTQGHPPTTTASPAIPDPFRFGTAATASLTYDSFWSSHLSSRSRAALASRSSENLSSKPSVANPLPRRTTSDIAHALSGIFSAGNPPPGVAQPGGTQHLPQPEVSSRV</sequence>
<comment type="caution">
    <text evidence="2">The sequence shown here is derived from an EMBL/GenBank/DDBJ whole genome shotgun (WGS) entry which is preliminary data.</text>
</comment>
<feature type="compositionally biased region" description="Polar residues" evidence="1">
    <location>
        <begin position="91"/>
        <end position="101"/>
    </location>
</feature>
<evidence type="ECO:0000313" key="2">
    <source>
        <dbReference type="EMBL" id="KAL0071055.1"/>
    </source>
</evidence>
<feature type="region of interest" description="Disordered" evidence="1">
    <location>
        <begin position="1"/>
        <end position="101"/>
    </location>
</feature>
<feature type="region of interest" description="Disordered" evidence="1">
    <location>
        <begin position="127"/>
        <end position="173"/>
    </location>
</feature>
<evidence type="ECO:0000313" key="3">
    <source>
        <dbReference type="Proteomes" id="UP001437256"/>
    </source>
</evidence>
<feature type="compositionally biased region" description="Basic and acidic residues" evidence="1">
    <location>
        <begin position="1"/>
        <end position="12"/>
    </location>
</feature>
<name>A0ABR3AAQ6_9AGAR</name>
<keyword evidence="3" id="KW-1185">Reference proteome</keyword>
<reference evidence="2 3" key="1">
    <citation type="submission" date="2024-05" db="EMBL/GenBank/DDBJ databases">
        <title>A draft genome resource for the thread blight pathogen Marasmius tenuissimus strain MS-2.</title>
        <authorList>
            <person name="Yulfo-Soto G.E."/>
            <person name="Baruah I.K."/>
            <person name="Amoako-Attah I."/>
            <person name="Bukari Y."/>
            <person name="Meinhardt L.W."/>
            <person name="Bailey B.A."/>
            <person name="Cohen S.P."/>
        </authorList>
    </citation>
    <scope>NUCLEOTIDE SEQUENCE [LARGE SCALE GENOMIC DNA]</scope>
    <source>
        <strain evidence="2 3">MS-2</strain>
    </source>
</reference>
<feature type="compositionally biased region" description="Acidic residues" evidence="1">
    <location>
        <begin position="13"/>
        <end position="26"/>
    </location>
</feature>
<feature type="region of interest" description="Disordered" evidence="1">
    <location>
        <begin position="205"/>
        <end position="264"/>
    </location>
</feature>
<protein>
    <submittedName>
        <fullName evidence="2">Uncharacterized protein</fullName>
    </submittedName>
</protein>
<feature type="compositionally biased region" description="Low complexity" evidence="1">
    <location>
        <begin position="30"/>
        <end position="52"/>
    </location>
</feature>
<gene>
    <name evidence="2" type="ORF">AAF712_001613</name>
</gene>
<feature type="compositionally biased region" description="Polar residues" evidence="1">
    <location>
        <begin position="144"/>
        <end position="153"/>
    </location>
</feature>
<feature type="compositionally biased region" description="Polar residues" evidence="1">
    <location>
        <begin position="250"/>
        <end position="264"/>
    </location>
</feature>
<dbReference type="EMBL" id="JBBXMP010000004">
    <property type="protein sequence ID" value="KAL0071055.1"/>
    <property type="molecule type" value="Genomic_DNA"/>
</dbReference>
<dbReference type="Proteomes" id="UP001437256">
    <property type="component" value="Unassembled WGS sequence"/>
</dbReference>
<evidence type="ECO:0000256" key="1">
    <source>
        <dbReference type="SAM" id="MobiDB-lite"/>
    </source>
</evidence>
<organism evidence="2 3">
    <name type="scientific">Marasmius tenuissimus</name>
    <dbReference type="NCBI Taxonomy" id="585030"/>
    <lineage>
        <taxon>Eukaryota</taxon>
        <taxon>Fungi</taxon>
        <taxon>Dikarya</taxon>
        <taxon>Basidiomycota</taxon>
        <taxon>Agaricomycotina</taxon>
        <taxon>Agaricomycetes</taxon>
        <taxon>Agaricomycetidae</taxon>
        <taxon>Agaricales</taxon>
        <taxon>Marasmiineae</taxon>
        <taxon>Marasmiaceae</taxon>
        <taxon>Marasmius</taxon>
    </lineage>
</organism>
<proteinExistence type="predicted"/>
<accession>A0ABR3AAQ6</accession>